<dbReference type="Proteomes" id="UP000729402">
    <property type="component" value="Unassembled WGS sequence"/>
</dbReference>
<reference evidence="2" key="1">
    <citation type="journal article" date="2021" name="bioRxiv">
        <title>Whole Genome Assembly and Annotation of Northern Wild Rice, Zizania palustris L., Supports a Whole Genome Duplication in the Zizania Genus.</title>
        <authorList>
            <person name="Haas M."/>
            <person name="Kono T."/>
            <person name="Macchietto M."/>
            <person name="Millas R."/>
            <person name="McGilp L."/>
            <person name="Shao M."/>
            <person name="Duquette J."/>
            <person name="Hirsch C.N."/>
            <person name="Kimball J."/>
        </authorList>
    </citation>
    <scope>NUCLEOTIDE SEQUENCE</scope>
    <source>
        <tissue evidence="2">Fresh leaf tissue</tissue>
    </source>
</reference>
<reference evidence="2" key="2">
    <citation type="submission" date="2021-02" db="EMBL/GenBank/DDBJ databases">
        <authorList>
            <person name="Kimball J.A."/>
            <person name="Haas M.W."/>
            <person name="Macchietto M."/>
            <person name="Kono T."/>
            <person name="Duquette J."/>
            <person name="Shao M."/>
        </authorList>
    </citation>
    <scope>NUCLEOTIDE SEQUENCE</scope>
    <source>
        <tissue evidence="2">Fresh leaf tissue</tissue>
    </source>
</reference>
<protein>
    <recommendedName>
        <fullName evidence="4">Secreted protein</fullName>
    </recommendedName>
</protein>
<dbReference type="AlphaFoldDB" id="A0A8J5T0J7"/>
<keyword evidence="3" id="KW-1185">Reference proteome</keyword>
<name>A0A8J5T0J7_ZIZPA</name>
<dbReference type="EMBL" id="JAAALK010000285">
    <property type="protein sequence ID" value="KAG8065271.1"/>
    <property type="molecule type" value="Genomic_DNA"/>
</dbReference>
<evidence type="ECO:0008006" key="4">
    <source>
        <dbReference type="Google" id="ProtNLM"/>
    </source>
</evidence>
<evidence type="ECO:0000256" key="1">
    <source>
        <dbReference type="SAM" id="SignalP"/>
    </source>
</evidence>
<keyword evidence="1" id="KW-0732">Signal</keyword>
<evidence type="ECO:0000313" key="2">
    <source>
        <dbReference type="EMBL" id="KAG8065271.1"/>
    </source>
</evidence>
<sequence length="83" mass="8523">MARLHAGLLLFNMMVTAVLVVNSLTSIDIEIPSDAFLNAPATILVPKLGLPNAAFIGSPCCPPRPGQACPPLPPSVPLASPVP</sequence>
<organism evidence="2 3">
    <name type="scientific">Zizania palustris</name>
    <name type="common">Northern wild rice</name>
    <dbReference type="NCBI Taxonomy" id="103762"/>
    <lineage>
        <taxon>Eukaryota</taxon>
        <taxon>Viridiplantae</taxon>
        <taxon>Streptophyta</taxon>
        <taxon>Embryophyta</taxon>
        <taxon>Tracheophyta</taxon>
        <taxon>Spermatophyta</taxon>
        <taxon>Magnoliopsida</taxon>
        <taxon>Liliopsida</taxon>
        <taxon>Poales</taxon>
        <taxon>Poaceae</taxon>
        <taxon>BOP clade</taxon>
        <taxon>Oryzoideae</taxon>
        <taxon>Oryzeae</taxon>
        <taxon>Zizaniinae</taxon>
        <taxon>Zizania</taxon>
    </lineage>
</organism>
<comment type="caution">
    <text evidence="2">The sequence shown here is derived from an EMBL/GenBank/DDBJ whole genome shotgun (WGS) entry which is preliminary data.</text>
</comment>
<feature type="signal peptide" evidence="1">
    <location>
        <begin position="1"/>
        <end position="20"/>
    </location>
</feature>
<gene>
    <name evidence="2" type="ORF">GUJ93_ZPchr0004g38760</name>
</gene>
<accession>A0A8J5T0J7</accession>
<evidence type="ECO:0000313" key="3">
    <source>
        <dbReference type="Proteomes" id="UP000729402"/>
    </source>
</evidence>
<feature type="chain" id="PRO_5035326525" description="Secreted protein" evidence="1">
    <location>
        <begin position="21"/>
        <end position="83"/>
    </location>
</feature>
<proteinExistence type="predicted"/>